<name>A0ACA9UXL4_BIOOC</name>
<dbReference type="Proteomes" id="UP000836387">
    <property type="component" value="Unassembled WGS sequence"/>
</dbReference>
<evidence type="ECO:0000313" key="1">
    <source>
        <dbReference type="EMBL" id="CAG9957095.1"/>
    </source>
</evidence>
<reference evidence="1" key="2">
    <citation type="submission" date="2021-10" db="EMBL/GenBank/DDBJ databases">
        <authorList>
            <person name="Piombo E."/>
        </authorList>
    </citation>
    <scope>NUCLEOTIDE SEQUENCE</scope>
</reference>
<dbReference type="EMBL" id="CADEHS020000646">
    <property type="protein sequence ID" value="CAG9957095.1"/>
    <property type="molecule type" value="Genomic_DNA"/>
</dbReference>
<organism evidence="1 2">
    <name type="scientific">Clonostachys rosea f. rosea IK726</name>
    <dbReference type="NCBI Taxonomy" id="1349383"/>
    <lineage>
        <taxon>Eukaryota</taxon>
        <taxon>Fungi</taxon>
        <taxon>Dikarya</taxon>
        <taxon>Ascomycota</taxon>
        <taxon>Pezizomycotina</taxon>
        <taxon>Sordariomycetes</taxon>
        <taxon>Hypocreomycetidae</taxon>
        <taxon>Hypocreales</taxon>
        <taxon>Bionectriaceae</taxon>
        <taxon>Clonostachys</taxon>
    </lineage>
</organism>
<keyword evidence="2" id="KW-1185">Reference proteome</keyword>
<evidence type="ECO:0000313" key="2">
    <source>
        <dbReference type="Proteomes" id="UP000836387"/>
    </source>
</evidence>
<gene>
    <name evidence="1" type="ORF">CRV2_00015658</name>
</gene>
<accession>A0ACA9UXL4</accession>
<comment type="caution">
    <text evidence="1">The sequence shown here is derived from an EMBL/GenBank/DDBJ whole genome shotgun (WGS) entry which is preliminary data.</text>
</comment>
<reference evidence="1" key="1">
    <citation type="submission" date="2020-04" db="EMBL/GenBank/DDBJ databases">
        <authorList>
            <person name="Broberg M."/>
        </authorList>
    </citation>
    <scope>NUCLEOTIDE SEQUENCE</scope>
</reference>
<feature type="non-terminal residue" evidence="1">
    <location>
        <position position="1"/>
    </location>
</feature>
<protein>
    <submittedName>
        <fullName evidence="1">Uncharacterized protein</fullName>
    </submittedName>
</protein>
<proteinExistence type="predicted"/>
<sequence length="132" mass="15211">GSIDEIAEIATAQILPYFLELQGKPLTAEIVHKIHEEQFEDPTVWTETDIGGYLLVGLDDRDIYYIRYYAGQLYKLSIRSRYGIVIPEDSVIIYLLREKATDPHALSGYGQPIRQLSNLSLAKNRRNFYRMS</sequence>